<organism evidence="5 6">
    <name type="scientific">Paenibacillus woosongensis</name>
    <dbReference type="NCBI Taxonomy" id="307580"/>
    <lineage>
        <taxon>Bacteria</taxon>
        <taxon>Bacillati</taxon>
        <taxon>Bacillota</taxon>
        <taxon>Bacilli</taxon>
        <taxon>Bacillales</taxon>
        <taxon>Paenibacillaceae</taxon>
        <taxon>Paenibacillus</taxon>
    </lineage>
</organism>
<evidence type="ECO:0000256" key="1">
    <source>
        <dbReference type="ARBA" id="ARBA00006432"/>
    </source>
</evidence>
<comment type="caution">
    <text evidence="5">The sequence shown here is derived from an EMBL/GenBank/DDBJ whole genome shotgun (WGS) entry which is preliminary data.</text>
</comment>
<comment type="similarity">
    <text evidence="1">Belongs to the ATP-dependent AMP-binding enzyme family.</text>
</comment>
<reference evidence="5 6" key="1">
    <citation type="submission" date="2019-11" db="EMBL/GenBank/DDBJ databases">
        <title>Draft genome sequences of five Paenibacillus species of dairy origin.</title>
        <authorList>
            <person name="Olajide A.M."/>
            <person name="Chen S."/>
            <person name="Lapointe G."/>
        </authorList>
    </citation>
    <scope>NUCLEOTIDE SEQUENCE [LARGE SCALE GENOMIC DNA]</scope>
    <source>
        <strain evidence="5 6">12CR55</strain>
    </source>
</reference>
<dbReference type="SUPFAM" id="SSF56801">
    <property type="entry name" value="Acetyl-CoA synthetase-like"/>
    <property type="match status" value="1"/>
</dbReference>
<evidence type="ECO:0000259" key="4">
    <source>
        <dbReference type="Pfam" id="PF13193"/>
    </source>
</evidence>
<dbReference type="Proteomes" id="UP000447876">
    <property type="component" value="Unassembled WGS sequence"/>
</dbReference>
<dbReference type="PANTHER" id="PTHR43201:SF5">
    <property type="entry name" value="MEDIUM-CHAIN ACYL-COA LIGASE ACSF2, MITOCHONDRIAL"/>
    <property type="match status" value="1"/>
</dbReference>
<evidence type="ECO:0000256" key="2">
    <source>
        <dbReference type="ARBA" id="ARBA00022598"/>
    </source>
</evidence>
<evidence type="ECO:0000313" key="6">
    <source>
        <dbReference type="Proteomes" id="UP000447876"/>
    </source>
</evidence>
<dbReference type="PANTHER" id="PTHR43201">
    <property type="entry name" value="ACYL-COA SYNTHETASE"/>
    <property type="match status" value="1"/>
</dbReference>
<dbReference type="Gene3D" id="3.30.300.30">
    <property type="match status" value="1"/>
</dbReference>
<dbReference type="GO" id="GO:0006631">
    <property type="term" value="P:fatty acid metabolic process"/>
    <property type="evidence" value="ECO:0007669"/>
    <property type="project" value="TreeGrafter"/>
</dbReference>
<keyword evidence="2" id="KW-0436">Ligase</keyword>
<proteinExistence type="inferred from homology"/>
<dbReference type="RefSeq" id="WP_155610635.1">
    <property type="nucleotide sequence ID" value="NZ_WNZW01000002.1"/>
</dbReference>
<dbReference type="Pfam" id="PF00501">
    <property type="entry name" value="AMP-binding"/>
    <property type="match status" value="1"/>
</dbReference>
<dbReference type="GO" id="GO:0031956">
    <property type="term" value="F:medium-chain fatty acid-CoA ligase activity"/>
    <property type="evidence" value="ECO:0007669"/>
    <property type="project" value="TreeGrafter"/>
</dbReference>
<dbReference type="Gene3D" id="3.40.50.12780">
    <property type="entry name" value="N-terminal domain of ligase-like"/>
    <property type="match status" value="1"/>
</dbReference>
<name>A0A7X2Z0M0_9BACL</name>
<evidence type="ECO:0000313" key="5">
    <source>
        <dbReference type="EMBL" id="MUG45288.1"/>
    </source>
</evidence>
<feature type="domain" description="AMP-dependent synthetase/ligase" evidence="3">
    <location>
        <begin position="15"/>
        <end position="345"/>
    </location>
</feature>
<dbReference type="InterPro" id="IPR000873">
    <property type="entry name" value="AMP-dep_synth/lig_dom"/>
</dbReference>
<evidence type="ECO:0000259" key="3">
    <source>
        <dbReference type="Pfam" id="PF00501"/>
    </source>
</evidence>
<dbReference type="Pfam" id="PF13193">
    <property type="entry name" value="AMP-binding_C"/>
    <property type="match status" value="1"/>
</dbReference>
<dbReference type="PROSITE" id="PS00455">
    <property type="entry name" value="AMP_BINDING"/>
    <property type="match status" value="1"/>
</dbReference>
<dbReference type="InterPro" id="IPR042099">
    <property type="entry name" value="ANL_N_sf"/>
</dbReference>
<gene>
    <name evidence="5" type="ORF">GNP95_09780</name>
</gene>
<accession>A0A7X2Z0M0</accession>
<dbReference type="OrthoDB" id="9762242at2"/>
<dbReference type="AlphaFoldDB" id="A0A7X2Z0M0"/>
<feature type="domain" description="AMP-binding enzyme C-terminal" evidence="4">
    <location>
        <begin position="396"/>
        <end position="472"/>
    </location>
</feature>
<protein>
    <submittedName>
        <fullName evidence="5">AMP-binding protein</fullName>
    </submittedName>
</protein>
<dbReference type="InterPro" id="IPR025110">
    <property type="entry name" value="AMP-bd_C"/>
</dbReference>
<dbReference type="InterPro" id="IPR045851">
    <property type="entry name" value="AMP-bd_C_sf"/>
</dbReference>
<dbReference type="InterPro" id="IPR020845">
    <property type="entry name" value="AMP-binding_CS"/>
</dbReference>
<sequence>MEFVVNGKSVSFDSSKTALTDGKRHLSYRDIYVRINSTVSILEQHGIQSVVISCRNSIDWCIFYLSCFFCDKKVFVLNNQHTSEELIQFCTDYGINAIISDSEVEFNLSISAIEVPDVELCGIHIVNRESLDEQLCDVSTILFTSGTTGKPKGVMLTYENIVTNVLAVTDYISYSSKDTILIVKPLYHSSTLTAELIAGILCGATLFIYSEGFNPLRILQICNQNPITILGAVPTMIASLVRFSAKYKGGLRAVSISGAYLDVKLAVDMHKMFNCDIYHCYGLSEASPRVTYLDPNLFINKAGSIGKPISGVSVILINENGERIESSHTIGELAVQGKNVMKGYYRRPELTSRVLSEGILLTGDLGYRDEDGFFYLRGRKDEMIVRGGLNVWPSSIEDAIRSLYFVKEVAVIGIEDYFYSNKIVAFIVLASHAVSNTDNAKQIIAKACKKHNVISPDQIEFTESIPKSPVGKIQRYKLRELWLQKSQAIR</sequence>
<dbReference type="EMBL" id="WNZW01000002">
    <property type="protein sequence ID" value="MUG45288.1"/>
    <property type="molecule type" value="Genomic_DNA"/>
</dbReference>